<protein>
    <submittedName>
        <fullName evidence="1">Uncharacterized protein</fullName>
    </submittedName>
</protein>
<proteinExistence type="predicted"/>
<sequence>MFLSSGKLVKNPQLIIRYVGELRNRGLDSSTIVPGREELEIVERAAKERTCVLKIMEELIEHFKNRIVGVLAKNIVKEVLKEEVDEETATYLIAKELAAWVLEIAESLNIVKIGGDIR</sequence>
<name>A0A7C4BEV3_9CREN</name>
<dbReference type="EMBL" id="DTFF01000077">
    <property type="protein sequence ID" value="HGI88432.1"/>
    <property type="molecule type" value="Genomic_DNA"/>
</dbReference>
<reference evidence="1" key="1">
    <citation type="journal article" date="2020" name="mSystems">
        <title>Genome- and Community-Level Interaction Insights into Carbon Utilization and Element Cycling Functions of Hydrothermarchaeota in Hydrothermal Sediment.</title>
        <authorList>
            <person name="Zhou Z."/>
            <person name="Liu Y."/>
            <person name="Xu W."/>
            <person name="Pan J."/>
            <person name="Luo Z.H."/>
            <person name="Li M."/>
        </authorList>
    </citation>
    <scope>NUCLEOTIDE SEQUENCE [LARGE SCALE GENOMIC DNA]</scope>
    <source>
        <strain evidence="1">SpSt-732</strain>
    </source>
</reference>
<gene>
    <name evidence="1" type="ORF">ENV14_08640</name>
</gene>
<accession>A0A7C4BEV3</accession>
<comment type="caution">
    <text evidence="1">The sequence shown here is derived from an EMBL/GenBank/DDBJ whole genome shotgun (WGS) entry which is preliminary data.</text>
</comment>
<dbReference type="AlphaFoldDB" id="A0A7C4BEV3"/>
<organism evidence="1">
    <name type="scientific">Ignisphaera aggregans</name>
    <dbReference type="NCBI Taxonomy" id="334771"/>
    <lineage>
        <taxon>Archaea</taxon>
        <taxon>Thermoproteota</taxon>
        <taxon>Thermoprotei</taxon>
        <taxon>Desulfurococcales</taxon>
        <taxon>Desulfurococcaceae</taxon>
        <taxon>Ignisphaera</taxon>
    </lineage>
</organism>
<evidence type="ECO:0000313" key="1">
    <source>
        <dbReference type="EMBL" id="HGI88432.1"/>
    </source>
</evidence>